<evidence type="ECO:0000313" key="8">
    <source>
        <dbReference type="Proteomes" id="UP000501058"/>
    </source>
</evidence>
<dbReference type="Pfam" id="PF00205">
    <property type="entry name" value="TPP_enzyme_M"/>
    <property type="match status" value="1"/>
</dbReference>
<dbReference type="InterPro" id="IPR029035">
    <property type="entry name" value="DHS-like_NAD/FAD-binding_dom"/>
</dbReference>
<dbReference type="Gene3D" id="3.40.50.1220">
    <property type="entry name" value="TPP-binding domain"/>
    <property type="match status" value="1"/>
</dbReference>
<evidence type="ECO:0000256" key="2">
    <source>
        <dbReference type="ARBA" id="ARBA00023052"/>
    </source>
</evidence>
<gene>
    <name evidence="7" type="ORF">G7070_10445</name>
</gene>
<dbReference type="CDD" id="cd07035">
    <property type="entry name" value="TPP_PYR_POX_like"/>
    <property type="match status" value="1"/>
</dbReference>
<evidence type="ECO:0000313" key="7">
    <source>
        <dbReference type="EMBL" id="QIK72608.1"/>
    </source>
</evidence>
<dbReference type="GO" id="GO:0009099">
    <property type="term" value="P:L-valine biosynthetic process"/>
    <property type="evidence" value="ECO:0007669"/>
    <property type="project" value="TreeGrafter"/>
</dbReference>
<dbReference type="SUPFAM" id="SSF52518">
    <property type="entry name" value="Thiamin diphosphate-binding fold (THDP-binding)"/>
    <property type="match status" value="2"/>
</dbReference>
<dbReference type="Gene3D" id="3.40.50.970">
    <property type="match status" value="2"/>
</dbReference>
<dbReference type="SUPFAM" id="SSF52467">
    <property type="entry name" value="DHS-like NAD/FAD-binding domain"/>
    <property type="match status" value="1"/>
</dbReference>
<proteinExistence type="inferred from homology"/>
<accession>A0A6G7Y7I3</accession>
<feature type="domain" description="Thiamine pyrophosphate enzyme N-terminal TPP-binding" evidence="6">
    <location>
        <begin position="4"/>
        <end position="118"/>
    </location>
</feature>
<dbReference type="AlphaFoldDB" id="A0A6G7Y7I3"/>
<dbReference type="RefSeq" id="WP_166233682.1">
    <property type="nucleotide sequence ID" value="NZ_CP049865.1"/>
</dbReference>
<dbReference type="KEGG" id="prv:G7070_10445"/>
<dbReference type="InterPro" id="IPR011766">
    <property type="entry name" value="TPP_enzyme_TPP-bd"/>
</dbReference>
<name>A0A6G7Y7I3_9ACTN</name>
<dbReference type="Pfam" id="PF02775">
    <property type="entry name" value="TPP_enzyme_C"/>
    <property type="match status" value="1"/>
</dbReference>
<protein>
    <submittedName>
        <fullName evidence="7">Thiamine pyrophosphate-binding protein</fullName>
    </submittedName>
</protein>
<dbReference type="CDD" id="cd00568">
    <property type="entry name" value="TPP_enzymes"/>
    <property type="match status" value="1"/>
</dbReference>
<keyword evidence="8" id="KW-1185">Reference proteome</keyword>
<evidence type="ECO:0000259" key="4">
    <source>
        <dbReference type="Pfam" id="PF00205"/>
    </source>
</evidence>
<dbReference type="GO" id="GO:0009097">
    <property type="term" value="P:isoleucine biosynthetic process"/>
    <property type="evidence" value="ECO:0007669"/>
    <property type="project" value="TreeGrafter"/>
</dbReference>
<dbReference type="InterPro" id="IPR045229">
    <property type="entry name" value="TPP_enz"/>
</dbReference>
<feature type="domain" description="Thiamine pyrophosphate enzyme TPP-binding" evidence="5">
    <location>
        <begin position="408"/>
        <end position="549"/>
    </location>
</feature>
<dbReference type="GO" id="GO:0000287">
    <property type="term" value="F:magnesium ion binding"/>
    <property type="evidence" value="ECO:0007669"/>
    <property type="project" value="InterPro"/>
</dbReference>
<feature type="domain" description="Thiamine pyrophosphate enzyme central" evidence="4">
    <location>
        <begin position="199"/>
        <end position="335"/>
    </location>
</feature>
<dbReference type="PANTHER" id="PTHR18968">
    <property type="entry name" value="THIAMINE PYROPHOSPHATE ENZYMES"/>
    <property type="match status" value="1"/>
</dbReference>
<dbReference type="GO" id="GO:0050660">
    <property type="term" value="F:flavin adenine dinucleotide binding"/>
    <property type="evidence" value="ECO:0007669"/>
    <property type="project" value="TreeGrafter"/>
</dbReference>
<comment type="similarity">
    <text evidence="1 3">Belongs to the TPP enzyme family.</text>
</comment>
<evidence type="ECO:0000259" key="6">
    <source>
        <dbReference type="Pfam" id="PF02776"/>
    </source>
</evidence>
<organism evidence="7 8">
    <name type="scientific">Propioniciclava coleopterorum</name>
    <dbReference type="NCBI Taxonomy" id="2714937"/>
    <lineage>
        <taxon>Bacteria</taxon>
        <taxon>Bacillati</taxon>
        <taxon>Actinomycetota</taxon>
        <taxon>Actinomycetes</taxon>
        <taxon>Propionibacteriales</taxon>
        <taxon>Propionibacteriaceae</taxon>
        <taxon>Propioniciclava</taxon>
    </lineage>
</organism>
<dbReference type="GO" id="GO:0030976">
    <property type="term" value="F:thiamine pyrophosphate binding"/>
    <property type="evidence" value="ECO:0007669"/>
    <property type="project" value="InterPro"/>
</dbReference>
<keyword evidence="2 3" id="KW-0786">Thiamine pyrophosphate</keyword>
<dbReference type="InterPro" id="IPR012000">
    <property type="entry name" value="Thiamin_PyroP_enz_cen_dom"/>
</dbReference>
<dbReference type="InterPro" id="IPR012001">
    <property type="entry name" value="Thiamin_PyroP_enz_TPP-bd_dom"/>
</dbReference>
<dbReference type="GO" id="GO:0003984">
    <property type="term" value="F:acetolactate synthase activity"/>
    <property type="evidence" value="ECO:0007669"/>
    <property type="project" value="TreeGrafter"/>
</dbReference>
<reference evidence="7 8" key="1">
    <citation type="submission" date="2020-03" db="EMBL/GenBank/DDBJ databases">
        <title>Propioniciclava sp. nov., isolated from Hydrophilus acuminatus.</title>
        <authorList>
            <person name="Hyun D.-W."/>
            <person name="Bae J.-W."/>
        </authorList>
    </citation>
    <scope>NUCLEOTIDE SEQUENCE [LARGE SCALE GENOMIC DNA]</scope>
    <source>
        <strain evidence="7 8">HDW11</strain>
    </source>
</reference>
<dbReference type="EMBL" id="CP049865">
    <property type="protein sequence ID" value="QIK72608.1"/>
    <property type="molecule type" value="Genomic_DNA"/>
</dbReference>
<dbReference type="PANTHER" id="PTHR18968:SF13">
    <property type="entry name" value="ACETOLACTATE SYNTHASE CATALYTIC SUBUNIT, MITOCHONDRIAL"/>
    <property type="match status" value="1"/>
</dbReference>
<dbReference type="GO" id="GO:0005948">
    <property type="term" value="C:acetolactate synthase complex"/>
    <property type="evidence" value="ECO:0007669"/>
    <property type="project" value="TreeGrafter"/>
</dbReference>
<evidence type="ECO:0000259" key="5">
    <source>
        <dbReference type="Pfam" id="PF02775"/>
    </source>
</evidence>
<evidence type="ECO:0000256" key="3">
    <source>
        <dbReference type="RuleBase" id="RU362132"/>
    </source>
</evidence>
<evidence type="ECO:0000256" key="1">
    <source>
        <dbReference type="ARBA" id="ARBA00007812"/>
    </source>
</evidence>
<sequence length="577" mass="59020">MSETGAELLVASLGAAGLTTIFGVPGDTGVAFYDALESNTAGVRHVLARDERHAAFMADAFARATGRIGVVEVSSGGGATFAVGGLGEARASGIPVLVLTSDIHRASRGTGALTEIHQPDLFKAVSKRVISVDAAADIPAAVAELAAVAVAGRPGPVVLIVPEDVYEQPVDLAAADLAAPAAAARTTPAERTPAPQDAVERAAAALAAAQRPVIFAGSGVHASGGWEALADLAERAAAPVATTIHGVGVLPDAHPWLLGTCGNNSGLSAVNAHLADADFALFVGTRANATDTNGWTTPPRAIPTATIEIEDARVDRNYPDTIGLPGDAATVLAQLAAAVAEAAPDVRAARARAAAQVRDAWRHEDSGTRPGSLPAGMIDAPDVVTAVAEALVGTPAVAVADPGTPTPAVTIYWPNERAGRDVLIPRGHGPMGYAIPAAVGASFARPGDPIVAFTADGSLAMACGELETAVRYALPILFVELDNRSLGWIKMLQHLYEGERYFGVDPGPIDGPALARACGMRGVHAATVEDLRAAVEAFAADRLPTYIAVRVPHMIDRVPQVPAWHAALAGDSERPVY</sequence>
<dbReference type="Pfam" id="PF02776">
    <property type="entry name" value="TPP_enzyme_N"/>
    <property type="match status" value="1"/>
</dbReference>
<dbReference type="Proteomes" id="UP000501058">
    <property type="component" value="Chromosome"/>
</dbReference>
<dbReference type="InterPro" id="IPR029061">
    <property type="entry name" value="THDP-binding"/>
</dbReference>